<dbReference type="RefSeq" id="WP_164001682.1">
    <property type="nucleotide sequence ID" value="NZ_WXXP01000926.1"/>
</dbReference>
<evidence type="ECO:0000313" key="1">
    <source>
        <dbReference type="EMBL" id="NEK55828.1"/>
    </source>
</evidence>
<accession>A0A6P0DRY8</accession>
<dbReference type="EMBL" id="WXXP01000926">
    <property type="protein sequence ID" value="NEK55828.1"/>
    <property type="molecule type" value="Genomic_DNA"/>
</dbReference>
<organism evidence="1 2">
    <name type="scientific">Rhizobium leguminosarum</name>
    <dbReference type="NCBI Taxonomy" id="384"/>
    <lineage>
        <taxon>Bacteria</taxon>
        <taxon>Pseudomonadati</taxon>
        <taxon>Pseudomonadota</taxon>
        <taxon>Alphaproteobacteria</taxon>
        <taxon>Hyphomicrobiales</taxon>
        <taxon>Rhizobiaceae</taxon>
        <taxon>Rhizobium/Agrobacterium group</taxon>
        <taxon>Rhizobium</taxon>
    </lineage>
</organism>
<name>A0A6P0DRY8_RHILE</name>
<protein>
    <recommendedName>
        <fullName evidence="3">MAE-28990/MAE-18760-like HEPN domain-containing protein</fullName>
    </recommendedName>
</protein>
<dbReference type="Proteomes" id="UP000471409">
    <property type="component" value="Unassembled WGS sequence"/>
</dbReference>
<reference evidence="1 2" key="1">
    <citation type="submission" date="2020-01" db="EMBL/GenBank/DDBJ databases">
        <title>Rhizobium genotypes associated with high levels of biological nitrogen fixation by grain legumes in a temperate-maritime cropping system.</title>
        <authorList>
            <person name="Maluk M."/>
            <person name="Francesc Ferrando Molina F."/>
            <person name="Lopez Del Egido L."/>
            <person name="Lafos M."/>
            <person name="Langarica-Fuentes A."/>
            <person name="Gebre Yohannes G."/>
            <person name="Young M.W."/>
            <person name="Martin P."/>
            <person name="Gantlett R."/>
            <person name="Kenicer G."/>
            <person name="Hawes C."/>
            <person name="Begg G.S."/>
            <person name="Quilliam R.S."/>
            <person name="Squire G.R."/>
            <person name="Poole P.S."/>
            <person name="Young P.W."/>
            <person name="Iannetta P.M."/>
            <person name="James E.K."/>
        </authorList>
    </citation>
    <scope>NUCLEOTIDE SEQUENCE [LARGE SCALE GENOMIC DNA]</scope>
    <source>
        <strain evidence="1 2">JHI944</strain>
    </source>
</reference>
<feature type="non-terminal residue" evidence="1">
    <location>
        <position position="1"/>
    </location>
</feature>
<evidence type="ECO:0000313" key="2">
    <source>
        <dbReference type="Proteomes" id="UP000471409"/>
    </source>
</evidence>
<evidence type="ECO:0008006" key="3">
    <source>
        <dbReference type="Google" id="ProtNLM"/>
    </source>
</evidence>
<dbReference type="AlphaFoldDB" id="A0A6P0DRY8"/>
<proteinExistence type="predicted"/>
<gene>
    <name evidence="1" type="ORF">GUK36_42120</name>
</gene>
<comment type="caution">
    <text evidence="1">The sequence shown here is derived from an EMBL/GenBank/DDBJ whole genome shotgun (WGS) entry which is preliminary data.</text>
</comment>
<sequence length="88" mass="10271">LLILFEPFFLDTPFDRLEKLNITRNKLAHGHYDQDLFSDDFEIVGKKDRTRISIEEIKKATAEADDLWNELGSNLAHFWESQHGDHTG</sequence>